<evidence type="ECO:0000256" key="5">
    <source>
        <dbReference type="ARBA" id="ARBA00023170"/>
    </source>
</evidence>
<sequence length="1151" mass="130804">MEIDDVFFIDMDLKHIFLCLCRRQENRNVRQEATTNDLFDVELFLVDSKKGLGRLYAGIRGILSRNQGDSKKGSVVLPNNPYVYIGQVLNLTCNLTKYDPRDNHLMYFTRRNQAIPQQYISILSRRSIRLQMPVTSPRDEDNYVCKLNKTNGELEIIGNQFVTVEYEPKIVENISCRVYNWEMMNCTWDLGVDYNHPENINVTLPWAIDKHYDCPHLTRTSCTWLPVDGPDSFKSDMTYLMKVNIKDLKTKKEYQASKTYTATTSLLVEPASVKNVTVSRNSSCISLQWKHERMERQLFYKVQFQSQWNKSDLWEVIDVGLSNSLTLCDLLPFTNYTFNITCIPYVLYRNIDETERAAGFWSKGKCFTVQTSEDVPLKAPEVHVGNFIEQLSCSEYRCRKIWIFWKPVDKKYSGGHIERYNLDYYDVDHKDHFKDFSTGSSFFKSIHIYLEHSYILKIAAVNAAGVSQHNATLFIPASEKKPTVPELIVEADSLTDTIATLNFTIFNHLSELWKQLTNFTIYWCKGYKPTQICQEPINWMDVPISQTQITLKLPRLVDENLFGLSVQALTWDDQVISSGFIWNTCTYIRNTKPLVPPRNVELCSFQPNRALCIQWERLLCPNTRAFVKHYEIMYCKADQELNCSGEVIKLGVSNRFSSFTLYDLDPGVRYRVWLQALSEEGSSPTTEPIFQEVVDRRLNPSEIGGIAVGSLFFLIIFLFGAILCTRRLYRTVKHKYFEPVPIDVPNTLPPLPPIPMPPPIITPGSESSSDGIYEKIPSPPSPTSSVGSVGAGAEAPLILSKFKMWSSKTQIYSSKKENRLGRNNEDSGHRSLSQSADTLLMRLHPSIFARLCEKKSKKNYSDSGIVSDSKGSEASEENNSKNLQEHSDENQDKTGEVNPYSCVNIVEKIEKEINISRKASINRKGSTGDLPKTDSADQAEQYNGSTLSLPPVSCTLSTFSPKTLDFRTKSADNELDFEGSKLESIKKERLKEICDHMRSNGTSIDESLGDETDECESHESGNGYKENYDQQVNSYVKCQSCDTFGVSNHLPGLQKCSQCSDSNPSQLGICIEVSKDGYIQQGQILHNYSYPCDDSKSDTDSSNGEYTSLRLNNSLSCKPGTRPVSQVMNLPPHFYNSLSLMPMDPSNTTEL</sequence>
<evidence type="ECO:0000256" key="6">
    <source>
        <dbReference type="ARBA" id="ARBA00023180"/>
    </source>
</evidence>
<feature type="compositionally biased region" description="Acidic residues" evidence="7">
    <location>
        <begin position="1007"/>
        <end position="1016"/>
    </location>
</feature>
<evidence type="ECO:0000256" key="1">
    <source>
        <dbReference type="ARBA" id="ARBA00010890"/>
    </source>
</evidence>
<dbReference type="InterPro" id="IPR036179">
    <property type="entry name" value="Ig-like_dom_sf"/>
</dbReference>
<evidence type="ECO:0000313" key="11">
    <source>
        <dbReference type="Proteomes" id="UP001634394"/>
    </source>
</evidence>
<keyword evidence="2" id="KW-0732">Signal</keyword>
<reference evidence="10 11" key="1">
    <citation type="submission" date="2024-11" db="EMBL/GenBank/DDBJ databases">
        <title>Chromosome-level genome assembly of the freshwater bivalve Anodonta woodiana.</title>
        <authorList>
            <person name="Chen X."/>
        </authorList>
    </citation>
    <scope>NUCLEOTIDE SEQUENCE [LARGE SCALE GENOMIC DNA]</scope>
    <source>
        <strain evidence="10">MN2024</strain>
        <tissue evidence="10">Gills</tissue>
    </source>
</reference>
<gene>
    <name evidence="10" type="ORF">ACJMK2_040432</name>
</gene>
<dbReference type="InterPro" id="IPR036116">
    <property type="entry name" value="FN3_sf"/>
</dbReference>
<keyword evidence="5" id="KW-0675">Receptor</keyword>
<comment type="similarity">
    <text evidence="1">Belongs to the type I cytokine receptor family. Type 3 subfamily.</text>
</comment>
<dbReference type="InterPro" id="IPR003961">
    <property type="entry name" value="FN3_dom"/>
</dbReference>
<feature type="domain" description="Fibronectin type-III" evidence="9">
    <location>
        <begin position="596"/>
        <end position="696"/>
    </location>
</feature>
<organism evidence="10 11">
    <name type="scientific">Sinanodonta woodiana</name>
    <name type="common">Chinese pond mussel</name>
    <name type="synonym">Anodonta woodiana</name>
    <dbReference type="NCBI Taxonomy" id="1069815"/>
    <lineage>
        <taxon>Eukaryota</taxon>
        <taxon>Metazoa</taxon>
        <taxon>Spiralia</taxon>
        <taxon>Lophotrochozoa</taxon>
        <taxon>Mollusca</taxon>
        <taxon>Bivalvia</taxon>
        <taxon>Autobranchia</taxon>
        <taxon>Heteroconchia</taxon>
        <taxon>Palaeoheterodonta</taxon>
        <taxon>Unionida</taxon>
        <taxon>Unionoidea</taxon>
        <taxon>Unionidae</taxon>
        <taxon>Unioninae</taxon>
        <taxon>Sinanodonta</taxon>
    </lineage>
</organism>
<dbReference type="PROSITE" id="PS50853">
    <property type="entry name" value="FN3"/>
    <property type="match status" value="2"/>
</dbReference>
<feature type="compositionally biased region" description="Basic and acidic residues" evidence="7">
    <location>
        <begin position="883"/>
        <end position="895"/>
    </location>
</feature>
<feature type="region of interest" description="Disordered" evidence="7">
    <location>
        <begin position="1001"/>
        <end position="1024"/>
    </location>
</feature>
<dbReference type="SMART" id="SM00060">
    <property type="entry name" value="FN3"/>
    <property type="match status" value="2"/>
</dbReference>
<dbReference type="EMBL" id="JBJQND010000008">
    <property type="protein sequence ID" value="KAL3867545.1"/>
    <property type="molecule type" value="Genomic_DNA"/>
</dbReference>
<evidence type="ECO:0000313" key="10">
    <source>
        <dbReference type="EMBL" id="KAL3867545.1"/>
    </source>
</evidence>
<dbReference type="SUPFAM" id="SSF48726">
    <property type="entry name" value="Immunoglobulin"/>
    <property type="match status" value="1"/>
</dbReference>
<dbReference type="Gene3D" id="2.60.40.10">
    <property type="entry name" value="Immunoglobulins"/>
    <property type="match status" value="4"/>
</dbReference>
<dbReference type="Pfam" id="PF00041">
    <property type="entry name" value="fn3"/>
    <property type="match status" value="1"/>
</dbReference>
<evidence type="ECO:0000256" key="7">
    <source>
        <dbReference type="SAM" id="MobiDB-lite"/>
    </source>
</evidence>
<dbReference type="InterPro" id="IPR050379">
    <property type="entry name" value="Type-I_Cytokine_Rcpt"/>
</dbReference>
<comment type="caution">
    <text evidence="10">The sequence shown here is derived from an EMBL/GenBank/DDBJ whole genome shotgun (WGS) entry which is preliminary data.</text>
</comment>
<dbReference type="PANTHER" id="PTHR23036:SF151">
    <property type="entry name" value="FIBRONECTIN TYPE-III DOMAIN-CONTAINING PROTEIN"/>
    <property type="match status" value="1"/>
</dbReference>
<feature type="transmembrane region" description="Helical" evidence="8">
    <location>
        <begin position="703"/>
        <end position="725"/>
    </location>
</feature>
<evidence type="ECO:0000259" key="9">
    <source>
        <dbReference type="PROSITE" id="PS50853"/>
    </source>
</evidence>
<dbReference type="SUPFAM" id="SSF49265">
    <property type="entry name" value="Fibronectin type III"/>
    <property type="match status" value="3"/>
</dbReference>
<keyword evidence="11" id="KW-1185">Reference proteome</keyword>
<feature type="region of interest" description="Disordered" evidence="7">
    <location>
        <begin position="920"/>
        <end position="947"/>
    </location>
</feature>
<keyword evidence="8" id="KW-0472">Membrane</keyword>
<feature type="region of interest" description="Disordered" evidence="7">
    <location>
        <begin position="762"/>
        <end position="789"/>
    </location>
</feature>
<accession>A0ABD3W107</accession>
<keyword evidence="8" id="KW-1133">Transmembrane helix</keyword>
<feature type="compositionally biased region" description="Polar residues" evidence="7">
    <location>
        <begin position="936"/>
        <end position="947"/>
    </location>
</feature>
<protein>
    <recommendedName>
        <fullName evidence="9">Fibronectin type-III domain-containing protein</fullName>
    </recommendedName>
</protein>
<keyword evidence="4" id="KW-1015">Disulfide bond</keyword>
<keyword evidence="8" id="KW-0812">Transmembrane</keyword>
<keyword evidence="6" id="KW-0325">Glycoprotein</keyword>
<dbReference type="InterPro" id="IPR013783">
    <property type="entry name" value="Ig-like_fold"/>
</dbReference>
<evidence type="ECO:0000256" key="4">
    <source>
        <dbReference type="ARBA" id="ARBA00023157"/>
    </source>
</evidence>
<feature type="region of interest" description="Disordered" evidence="7">
    <location>
        <begin position="859"/>
        <end position="899"/>
    </location>
</feature>
<proteinExistence type="inferred from homology"/>
<dbReference type="Proteomes" id="UP001634394">
    <property type="component" value="Unassembled WGS sequence"/>
</dbReference>
<keyword evidence="3" id="KW-0677">Repeat</keyword>
<dbReference type="AlphaFoldDB" id="A0ABD3W107"/>
<evidence type="ECO:0000256" key="3">
    <source>
        <dbReference type="ARBA" id="ARBA00022737"/>
    </source>
</evidence>
<dbReference type="PANTHER" id="PTHR23036">
    <property type="entry name" value="CYTOKINE RECEPTOR"/>
    <property type="match status" value="1"/>
</dbReference>
<feature type="domain" description="Fibronectin type-III" evidence="9">
    <location>
        <begin position="269"/>
        <end position="374"/>
    </location>
</feature>
<name>A0ABD3W107_SINWO</name>
<dbReference type="CDD" id="cd00063">
    <property type="entry name" value="FN3"/>
    <property type="match status" value="2"/>
</dbReference>
<evidence type="ECO:0000256" key="8">
    <source>
        <dbReference type="SAM" id="Phobius"/>
    </source>
</evidence>
<evidence type="ECO:0000256" key="2">
    <source>
        <dbReference type="ARBA" id="ARBA00022729"/>
    </source>
</evidence>